<dbReference type="OrthoDB" id="5485381at2"/>
<dbReference type="InterPro" id="IPR006311">
    <property type="entry name" value="TAT_signal"/>
</dbReference>
<evidence type="ECO:0008006" key="4">
    <source>
        <dbReference type="Google" id="ProtNLM"/>
    </source>
</evidence>
<sequence>MSPRDRSTNGPAERRLRRRVFLTALGLGLAAPFATRLARLVSAQAERPKRLFVFYVPHGAPPEHMNPVGSGASFSLEGSGVGVFGPLERWKHLTTVLRGLEIKDHSNHAAIRAVLTDGGDVSIDFAIARALETRPLVLGALPHRAGGLDADSFLVRDGEWVRPISNPVRAYDETFAGIGGGTGPDPVSDEVAFRNAALELTEGELDTLSRSLRGLTREEDKLARHLAAVRTLRAEIEMPPPGGGGTCTTRPAIARVDALRGNDDAFFLRDENFGAIAQAQVEIAANALLCGVTRVATIQNMYVNANVPFGHIGIPEGHHEPISHSLNGPGREKFARCQRWMYEQVARVAEILDVPDPEDPSHTALENSVLLVTSEIADGNGHLSRKAEVWVEGRAHQQFVPTVVIGGGGGALRGGQVIDFENRAHGDALLTIAQAMGAPMTSFGMNGRSPIAEMRA</sequence>
<organism evidence="2 3">
    <name type="scientific">Sandaracinus amylolyticus</name>
    <dbReference type="NCBI Taxonomy" id="927083"/>
    <lineage>
        <taxon>Bacteria</taxon>
        <taxon>Pseudomonadati</taxon>
        <taxon>Myxococcota</taxon>
        <taxon>Polyangia</taxon>
        <taxon>Polyangiales</taxon>
        <taxon>Sandaracinaceae</taxon>
        <taxon>Sandaracinus</taxon>
    </lineage>
</organism>
<dbReference type="KEGG" id="samy:DB32_002797"/>
<dbReference type="EMBL" id="CP011125">
    <property type="protein sequence ID" value="AKF05648.1"/>
    <property type="molecule type" value="Genomic_DNA"/>
</dbReference>
<reference evidence="2 3" key="1">
    <citation type="submission" date="2015-03" db="EMBL/GenBank/DDBJ databases">
        <title>Genome assembly of Sandaracinus amylolyticus DSM 53668.</title>
        <authorList>
            <person name="Sharma G."/>
            <person name="Subramanian S."/>
        </authorList>
    </citation>
    <scope>NUCLEOTIDE SEQUENCE [LARGE SCALE GENOMIC DNA]</scope>
    <source>
        <strain evidence="2 3">DSM 53668</strain>
    </source>
</reference>
<gene>
    <name evidence="2" type="ORF">DB32_002797</name>
</gene>
<keyword evidence="3" id="KW-1185">Reference proteome</keyword>
<feature type="coiled-coil region" evidence="1">
    <location>
        <begin position="198"/>
        <end position="235"/>
    </location>
</feature>
<name>A0A0F6W2C1_9BACT</name>
<keyword evidence="1" id="KW-0175">Coiled coil</keyword>
<evidence type="ECO:0000256" key="1">
    <source>
        <dbReference type="SAM" id="Coils"/>
    </source>
</evidence>
<proteinExistence type="predicted"/>
<dbReference type="RefSeq" id="WP_053232897.1">
    <property type="nucleotide sequence ID" value="NZ_CP011125.1"/>
</dbReference>
<dbReference type="InterPro" id="IPR011447">
    <property type="entry name" value="DUF1552"/>
</dbReference>
<dbReference type="Proteomes" id="UP000034883">
    <property type="component" value="Chromosome"/>
</dbReference>
<dbReference type="AlphaFoldDB" id="A0A0F6W2C1"/>
<evidence type="ECO:0000313" key="3">
    <source>
        <dbReference type="Proteomes" id="UP000034883"/>
    </source>
</evidence>
<dbReference type="STRING" id="927083.DB32_002797"/>
<evidence type="ECO:0000313" key="2">
    <source>
        <dbReference type="EMBL" id="AKF05648.1"/>
    </source>
</evidence>
<protein>
    <recommendedName>
        <fullName evidence="4">Tat (Twin-arginine translocation) pathway signal sequence domain protein</fullName>
    </recommendedName>
</protein>
<dbReference type="Pfam" id="PF07586">
    <property type="entry name" value="HXXSHH"/>
    <property type="match status" value="1"/>
</dbReference>
<dbReference type="PROSITE" id="PS51318">
    <property type="entry name" value="TAT"/>
    <property type="match status" value="1"/>
</dbReference>
<accession>A0A0F6W2C1</accession>